<comment type="caution">
    <text evidence="2">The sequence shown here is derived from an EMBL/GenBank/DDBJ whole genome shotgun (WGS) entry which is preliminary data.</text>
</comment>
<dbReference type="EMBL" id="JAFBFC010000001">
    <property type="protein sequence ID" value="MBM7702054.1"/>
    <property type="molecule type" value="Genomic_DNA"/>
</dbReference>
<evidence type="ECO:0000313" key="3">
    <source>
        <dbReference type="Proteomes" id="UP000809829"/>
    </source>
</evidence>
<dbReference type="RefSeq" id="WP_205184281.1">
    <property type="nucleotide sequence ID" value="NZ_JAFBFC010000001.1"/>
</dbReference>
<sequence>MPQVTVREEKNSKLVKGIVIGGIVGGVISLLDTTTRNQVKSAAVDLKDSSKEMLNEVRENPGEVKNQMVQQFKSASETLKDAINDAQKLYERINNDVFGKLNDVVEITNETVSTAKEATEELSEIGSKVKEAGVELTEPLSDSSVEHEKKSDSMSQANQLHAHNEAVKEHSYS</sequence>
<keyword evidence="3" id="KW-1185">Reference proteome</keyword>
<proteinExistence type="predicted"/>
<evidence type="ECO:0000256" key="1">
    <source>
        <dbReference type="SAM" id="MobiDB-lite"/>
    </source>
</evidence>
<dbReference type="Proteomes" id="UP000809829">
    <property type="component" value="Unassembled WGS sequence"/>
</dbReference>
<evidence type="ECO:0000313" key="2">
    <source>
        <dbReference type="EMBL" id="MBM7702054.1"/>
    </source>
</evidence>
<feature type="compositionally biased region" description="Basic and acidic residues" evidence="1">
    <location>
        <begin position="162"/>
        <end position="173"/>
    </location>
</feature>
<protein>
    <submittedName>
        <fullName evidence="2">Uncharacterized membrane-anchored protein YhcB (DUF1043 family)</fullName>
    </submittedName>
</protein>
<name>A0ABS2QRI4_9BACI</name>
<reference evidence="2 3" key="1">
    <citation type="submission" date="2021-01" db="EMBL/GenBank/DDBJ databases">
        <title>Genomic Encyclopedia of Type Strains, Phase IV (KMG-IV): sequencing the most valuable type-strain genomes for metagenomic binning, comparative biology and taxonomic classification.</title>
        <authorList>
            <person name="Goeker M."/>
        </authorList>
    </citation>
    <scope>NUCLEOTIDE SEQUENCE [LARGE SCALE GENOMIC DNA]</scope>
    <source>
        <strain evidence="2 3">DSM 104297</strain>
    </source>
</reference>
<organism evidence="2 3">
    <name type="scientific">Priestia iocasae</name>
    <dbReference type="NCBI Taxonomy" id="2291674"/>
    <lineage>
        <taxon>Bacteria</taxon>
        <taxon>Bacillati</taxon>
        <taxon>Bacillota</taxon>
        <taxon>Bacilli</taxon>
        <taxon>Bacillales</taxon>
        <taxon>Bacillaceae</taxon>
        <taxon>Priestia</taxon>
    </lineage>
</organism>
<feature type="region of interest" description="Disordered" evidence="1">
    <location>
        <begin position="129"/>
        <end position="173"/>
    </location>
</feature>
<gene>
    <name evidence="2" type="ORF">JOC83_000880</name>
</gene>
<accession>A0ABS2QRI4</accession>